<dbReference type="OrthoDB" id="5957485at2"/>
<evidence type="ECO:0000313" key="2">
    <source>
        <dbReference type="EMBL" id="ARP96789.1"/>
    </source>
</evidence>
<gene>
    <name evidence="2" type="ORF">CAL15_21930</name>
</gene>
<dbReference type="Proteomes" id="UP000194161">
    <property type="component" value="Chromosome"/>
</dbReference>
<dbReference type="STRING" id="463040.CAL15_21930"/>
<name>A0A1W6ZHK2_9BORD</name>
<dbReference type="NCBIfam" id="NF038353">
    <property type="entry name" value="FxLYD_dom"/>
    <property type="match status" value="1"/>
</dbReference>
<proteinExistence type="predicted"/>
<accession>A0A1W6ZHK2</accession>
<dbReference type="InterPro" id="IPR047676">
    <property type="entry name" value="FxLYD_dom"/>
</dbReference>
<dbReference type="KEGG" id="bgm:CAL15_21930"/>
<dbReference type="RefSeq" id="WP_086080436.1">
    <property type="nucleotide sequence ID" value="NZ_CP021111.1"/>
</dbReference>
<keyword evidence="3" id="KW-1185">Reference proteome</keyword>
<evidence type="ECO:0000313" key="3">
    <source>
        <dbReference type="Proteomes" id="UP000194161"/>
    </source>
</evidence>
<feature type="signal peptide" evidence="1">
    <location>
        <begin position="1"/>
        <end position="19"/>
    </location>
</feature>
<dbReference type="AlphaFoldDB" id="A0A1W6ZHK2"/>
<protein>
    <submittedName>
        <fullName evidence="2">Uncharacterized protein</fullName>
    </submittedName>
</protein>
<dbReference type="EMBL" id="CP021111">
    <property type="protein sequence ID" value="ARP96789.1"/>
    <property type="molecule type" value="Genomic_DNA"/>
</dbReference>
<feature type="chain" id="PRO_5012439071" evidence="1">
    <location>
        <begin position="20"/>
        <end position="111"/>
    </location>
</feature>
<evidence type="ECO:0000256" key="1">
    <source>
        <dbReference type="SAM" id="SignalP"/>
    </source>
</evidence>
<organism evidence="2 3">
    <name type="scientific">Bordetella genomosp. 13</name>
    <dbReference type="NCBI Taxonomy" id="463040"/>
    <lineage>
        <taxon>Bacteria</taxon>
        <taxon>Pseudomonadati</taxon>
        <taxon>Pseudomonadota</taxon>
        <taxon>Betaproteobacteria</taxon>
        <taxon>Burkholderiales</taxon>
        <taxon>Alcaligenaceae</taxon>
        <taxon>Bordetella</taxon>
    </lineage>
</organism>
<sequence>MKLRFAALMLALAAGAAAAQSLPYGVTVGNLHAVRDTTMGQTTITGTVTNHGKTLLPSPSVVFALYDANGAEIGRVSERSPQALPPGASWEVRAITPHTFTRFTAIDVKAE</sequence>
<keyword evidence="1" id="KW-0732">Signal</keyword>
<reference evidence="2 3" key="1">
    <citation type="submission" date="2017-05" db="EMBL/GenBank/DDBJ databases">
        <title>Complete and WGS of Bordetella genogroups.</title>
        <authorList>
            <person name="Spilker T."/>
            <person name="LiPuma J."/>
        </authorList>
    </citation>
    <scope>NUCLEOTIDE SEQUENCE [LARGE SCALE GENOMIC DNA]</scope>
    <source>
        <strain evidence="2 3">AU7206</strain>
    </source>
</reference>